<sequence length="68" mass="7899">MEMSRSKATHMKYSNISDDLMKANFVRHKEQTTQVKVTLKKVMTSFSGSGITKKNYSVQRKVQHLKNH</sequence>
<evidence type="ECO:0000313" key="2">
    <source>
        <dbReference type="Proteomes" id="UP000183832"/>
    </source>
</evidence>
<gene>
    <name evidence="1" type="ORF">CLUMA_CG016914</name>
</gene>
<accession>A0A1J1ITE3</accession>
<protein>
    <submittedName>
        <fullName evidence="1">CLUMA_CG016914, isoform A</fullName>
    </submittedName>
</protein>
<dbReference type="AlphaFoldDB" id="A0A1J1ITE3"/>
<reference evidence="1 2" key="1">
    <citation type="submission" date="2015-04" db="EMBL/GenBank/DDBJ databases">
        <authorList>
            <person name="Syromyatnikov M.Y."/>
            <person name="Popov V.N."/>
        </authorList>
    </citation>
    <scope>NUCLEOTIDE SEQUENCE [LARGE SCALE GENOMIC DNA]</scope>
</reference>
<dbReference type="Proteomes" id="UP000183832">
    <property type="component" value="Unassembled WGS sequence"/>
</dbReference>
<evidence type="ECO:0000313" key="1">
    <source>
        <dbReference type="EMBL" id="CRL03384.1"/>
    </source>
</evidence>
<proteinExistence type="predicted"/>
<keyword evidence="2" id="KW-1185">Reference proteome</keyword>
<name>A0A1J1ITE3_9DIPT</name>
<organism evidence="1 2">
    <name type="scientific">Clunio marinus</name>
    <dbReference type="NCBI Taxonomy" id="568069"/>
    <lineage>
        <taxon>Eukaryota</taxon>
        <taxon>Metazoa</taxon>
        <taxon>Ecdysozoa</taxon>
        <taxon>Arthropoda</taxon>
        <taxon>Hexapoda</taxon>
        <taxon>Insecta</taxon>
        <taxon>Pterygota</taxon>
        <taxon>Neoptera</taxon>
        <taxon>Endopterygota</taxon>
        <taxon>Diptera</taxon>
        <taxon>Nematocera</taxon>
        <taxon>Chironomoidea</taxon>
        <taxon>Chironomidae</taxon>
        <taxon>Clunio</taxon>
    </lineage>
</organism>
<dbReference type="EMBL" id="CVRI01000059">
    <property type="protein sequence ID" value="CRL03384.1"/>
    <property type="molecule type" value="Genomic_DNA"/>
</dbReference>